<evidence type="ECO:0000313" key="20">
    <source>
        <dbReference type="EMBL" id="CAI5452697.1"/>
    </source>
</evidence>
<accession>A0A9P1N9G3</accession>
<evidence type="ECO:0000256" key="19">
    <source>
        <dbReference type="SAM" id="Phobius"/>
    </source>
</evidence>
<keyword evidence="12" id="KW-0966">Cell projection</keyword>
<feature type="transmembrane region" description="Helical" evidence="19">
    <location>
        <begin position="252"/>
        <end position="272"/>
    </location>
</feature>
<organism evidence="20 21">
    <name type="scientific">Caenorhabditis angaria</name>
    <dbReference type="NCBI Taxonomy" id="860376"/>
    <lineage>
        <taxon>Eukaryota</taxon>
        <taxon>Metazoa</taxon>
        <taxon>Ecdysozoa</taxon>
        <taxon>Nematoda</taxon>
        <taxon>Chromadorea</taxon>
        <taxon>Rhabditida</taxon>
        <taxon>Rhabditina</taxon>
        <taxon>Rhabditomorpha</taxon>
        <taxon>Rhabditoidea</taxon>
        <taxon>Rhabditidae</taxon>
        <taxon>Peloderinae</taxon>
        <taxon>Caenorhabditis</taxon>
    </lineage>
</organism>
<feature type="transmembrane region" description="Helical" evidence="19">
    <location>
        <begin position="171"/>
        <end position="192"/>
    </location>
</feature>
<dbReference type="PANTHER" id="PTHR22943:SF248">
    <property type="entry name" value="SEVEN TM RECEPTOR"/>
    <property type="match status" value="1"/>
</dbReference>
<comment type="function">
    <text evidence="13">An odorant receptor which affects chemotaxis to the volatile odorant diacetyl. Specifies AWA neuronal cell fate via the odr-7 pathway.</text>
</comment>
<keyword evidence="9 19" id="KW-0472">Membrane</keyword>
<dbReference type="PANTHER" id="PTHR22943">
    <property type="entry name" value="7-TRANSMEMBRANE DOMAIN RECEPTOR C.ELEGANS"/>
    <property type="match status" value="1"/>
</dbReference>
<evidence type="ECO:0000256" key="9">
    <source>
        <dbReference type="ARBA" id="ARBA00023136"/>
    </source>
</evidence>
<evidence type="ECO:0000256" key="13">
    <source>
        <dbReference type="ARBA" id="ARBA00054965"/>
    </source>
</evidence>
<keyword evidence="5 19" id="KW-0812">Transmembrane</keyword>
<evidence type="ECO:0000256" key="10">
    <source>
        <dbReference type="ARBA" id="ARBA00023170"/>
    </source>
</evidence>
<evidence type="ECO:0000256" key="11">
    <source>
        <dbReference type="ARBA" id="ARBA00023180"/>
    </source>
</evidence>
<sequence>MKLGTYKYLMYTISVFEIFYSILDILVSPIIHSYGSAFLVLAKDSEYISKDILLILDAIYCGSFGSSMGFFAIHFVYRYFVASGSKLIKSFNDFQAIFWFSIPISFGIIWGSVSYFLCGPNITTDQYIRNNILEAFDLQISDIIYIGPYFYPKDENGVHYIDLNHVSAVLINWALLTISFITIITFGLKCYFKITKLVRNSRLSCKYQKIQTQLFYALVTQTMIPIILMHLPVSTMFLFTFFSKDIGMLSDIVTITISLFPAIDPLPTLFIVQEYRKTIFGFFRNLIWRVLEPQNWFFVSRTSQQLSNNDINF</sequence>
<keyword evidence="6" id="KW-0552">Olfaction</keyword>
<evidence type="ECO:0000256" key="4">
    <source>
        <dbReference type="ARBA" id="ARBA00022606"/>
    </source>
</evidence>
<dbReference type="GO" id="GO:0006935">
    <property type="term" value="P:chemotaxis"/>
    <property type="evidence" value="ECO:0007669"/>
    <property type="project" value="UniProtKB-KW"/>
</dbReference>
<comment type="similarity">
    <text evidence="14">Belongs to the nematode receptor-like protein str family.</text>
</comment>
<proteinExistence type="inferred from homology"/>
<keyword evidence="2" id="KW-1003">Cell membrane</keyword>
<evidence type="ECO:0000256" key="2">
    <source>
        <dbReference type="ARBA" id="ARBA00022475"/>
    </source>
</evidence>
<keyword evidence="21" id="KW-1185">Reference proteome</keyword>
<protein>
    <recommendedName>
        <fullName evidence="16">Serpentine receptor class r-10</fullName>
    </recommendedName>
    <alternativeName>
        <fullName evidence="17">Odorant response abnormal protein 10</fullName>
    </alternativeName>
    <alternativeName>
        <fullName evidence="18">Olfactory receptor 10</fullName>
    </alternativeName>
</protein>
<evidence type="ECO:0000256" key="1">
    <source>
        <dbReference type="ARBA" id="ARBA00004272"/>
    </source>
</evidence>
<dbReference type="Proteomes" id="UP001152747">
    <property type="component" value="Unassembled WGS sequence"/>
</dbReference>
<evidence type="ECO:0000313" key="21">
    <source>
        <dbReference type="Proteomes" id="UP001152747"/>
    </source>
</evidence>
<evidence type="ECO:0000256" key="16">
    <source>
        <dbReference type="ARBA" id="ARBA00067967"/>
    </source>
</evidence>
<gene>
    <name evidence="20" type="ORF">CAMP_LOCUS15334</name>
</gene>
<keyword evidence="3" id="KW-0145">Chemotaxis</keyword>
<name>A0A9P1N9G3_9PELO</name>
<feature type="transmembrane region" description="Helical" evidence="19">
    <location>
        <begin position="53"/>
        <end position="77"/>
    </location>
</feature>
<keyword evidence="10" id="KW-0675">Receptor</keyword>
<dbReference type="OrthoDB" id="5846652at2759"/>
<dbReference type="GO" id="GO:0042048">
    <property type="term" value="P:olfactory behavior"/>
    <property type="evidence" value="ECO:0007669"/>
    <property type="project" value="TreeGrafter"/>
</dbReference>
<evidence type="ECO:0000256" key="15">
    <source>
        <dbReference type="ARBA" id="ARBA00064300"/>
    </source>
</evidence>
<dbReference type="SUPFAM" id="SSF81321">
    <property type="entry name" value="Family A G protein-coupled receptor-like"/>
    <property type="match status" value="1"/>
</dbReference>
<keyword evidence="7 19" id="KW-1133">Transmembrane helix</keyword>
<dbReference type="FunFam" id="1.20.1070.10:FF:000128">
    <property type="entry name" value="Seven TM Receptor"/>
    <property type="match status" value="1"/>
</dbReference>
<keyword evidence="11" id="KW-0325">Glycoprotein</keyword>
<comment type="subcellular location">
    <subcellularLocation>
        <location evidence="1">Cell projection</location>
        <location evidence="1">Cilium membrane</location>
        <topology evidence="1">Multi-pass membrane protein</topology>
    </subcellularLocation>
</comment>
<dbReference type="GO" id="GO:0060170">
    <property type="term" value="C:ciliary membrane"/>
    <property type="evidence" value="ECO:0007669"/>
    <property type="project" value="UniProtKB-SubCell"/>
</dbReference>
<dbReference type="Pfam" id="PF10326">
    <property type="entry name" value="7TM_GPCR_Str"/>
    <property type="match status" value="1"/>
</dbReference>
<feature type="transmembrane region" description="Helical" evidence="19">
    <location>
        <begin position="18"/>
        <end position="41"/>
    </location>
</feature>
<evidence type="ECO:0000256" key="7">
    <source>
        <dbReference type="ARBA" id="ARBA00022989"/>
    </source>
</evidence>
<keyword evidence="8" id="KW-0969">Cilium</keyword>
<feature type="transmembrane region" description="Helical" evidence="19">
    <location>
        <begin position="213"/>
        <end position="232"/>
    </location>
</feature>
<keyword evidence="4" id="KW-0716">Sensory transduction</keyword>
<comment type="caution">
    <text evidence="20">The sequence shown here is derived from an EMBL/GenBank/DDBJ whole genome shotgun (WGS) entry which is preliminary data.</text>
</comment>
<evidence type="ECO:0000256" key="18">
    <source>
        <dbReference type="ARBA" id="ARBA00082489"/>
    </source>
</evidence>
<evidence type="ECO:0000256" key="14">
    <source>
        <dbReference type="ARBA" id="ARBA00061678"/>
    </source>
</evidence>
<dbReference type="EMBL" id="CANHGI010000005">
    <property type="protein sequence ID" value="CAI5452697.1"/>
    <property type="molecule type" value="Genomic_DNA"/>
</dbReference>
<comment type="subunit">
    <text evidence="15">Interacts with odr-4.</text>
</comment>
<evidence type="ECO:0000256" key="8">
    <source>
        <dbReference type="ARBA" id="ARBA00023069"/>
    </source>
</evidence>
<dbReference type="InterPro" id="IPR019428">
    <property type="entry name" value="7TM_GPCR_serpentine_rcpt_Str"/>
</dbReference>
<dbReference type="GO" id="GO:0038022">
    <property type="term" value="F:G protein-coupled olfactory receptor activity"/>
    <property type="evidence" value="ECO:0007669"/>
    <property type="project" value="TreeGrafter"/>
</dbReference>
<evidence type="ECO:0000256" key="5">
    <source>
        <dbReference type="ARBA" id="ARBA00022692"/>
    </source>
</evidence>
<dbReference type="AlphaFoldDB" id="A0A9P1N9G3"/>
<feature type="transmembrane region" description="Helical" evidence="19">
    <location>
        <begin position="97"/>
        <end position="118"/>
    </location>
</feature>
<evidence type="ECO:0000256" key="17">
    <source>
        <dbReference type="ARBA" id="ARBA00078653"/>
    </source>
</evidence>
<evidence type="ECO:0000256" key="12">
    <source>
        <dbReference type="ARBA" id="ARBA00023273"/>
    </source>
</evidence>
<evidence type="ECO:0000256" key="6">
    <source>
        <dbReference type="ARBA" id="ARBA00022725"/>
    </source>
</evidence>
<evidence type="ECO:0000256" key="3">
    <source>
        <dbReference type="ARBA" id="ARBA00022500"/>
    </source>
</evidence>
<reference evidence="20" key="1">
    <citation type="submission" date="2022-11" db="EMBL/GenBank/DDBJ databases">
        <authorList>
            <person name="Kikuchi T."/>
        </authorList>
    </citation>
    <scope>NUCLEOTIDE SEQUENCE</scope>
    <source>
        <strain evidence="20">PS1010</strain>
    </source>
</reference>